<evidence type="ECO:0000313" key="4">
    <source>
        <dbReference type="Proteomes" id="UP000245622"/>
    </source>
</evidence>
<evidence type="ECO:0000259" key="2">
    <source>
        <dbReference type="PROSITE" id="PS50943"/>
    </source>
</evidence>
<dbReference type="KEGG" id="ril:CRIB_263"/>
<protein>
    <submittedName>
        <fullName evidence="3">Transcriptional regulator, XRE</fullName>
    </submittedName>
</protein>
<dbReference type="SUPFAM" id="SSF47413">
    <property type="entry name" value="lambda repressor-like DNA-binding domains"/>
    <property type="match status" value="1"/>
</dbReference>
<gene>
    <name evidence="3" type="ORF">CRIB_263</name>
</gene>
<dbReference type="SMART" id="SM00530">
    <property type="entry name" value="HTH_XRE"/>
    <property type="match status" value="1"/>
</dbReference>
<keyword evidence="4" id="KW-1185">Reference proteome</keyword>
<dbReference type="InterPro" id="IPR010982">
    <property type="entry name" value="Lambda_DNA-bd_dom_sf"/>
</dbReference>
<evidence type="ECO:0000313" key="3">
    <source>
        <dbReference type="EMBL" id="CED93020.1"/>
    </source>
</evidence>
<dbReference type="InterPro" id="IPR001387">
    <property type="entry name" value="Cro/C1-type_HTH"/>
</dbReference>
<organism evidence="3 4">
    <name type="scientific">Romboutsia ilealis</name>
    <dbReference type="NCBI Taxonomy" id="1115758"/>
    <lineage>
        <taxon>Bacteria</taxon>
        <taxon>Bacillati</taxon>
        <taxon>Bacillota</taxon>
        <taxon>Clostridia</taxon>
        <taxon>Peptostreptococcales</taxon>
        <taxon>Peptostreptococcaceae</taxon>
        <taxon>Romboutsia</taxon>
    </lineage>
</organism>
<dbReference type="PANTHER" id="PTHR46558">
    <property type="entry name" value="TRACRIPTIONAL REGULATORY PROTEIN-RELATED-RELATED"/>
    <property type="match status" value="1"/>
</dbReference>
<dbReference type="EMBL" id="LN555523">
    <property type="protein sequence ID" value="CED93020.1"/>
    <property type="molecule type" value="Genomic_DNA"/>
</dbReference>
<evidence type="ECO:0000256" key="1">
    <source>
        <dbReference type="ARBA" id="ARBA00023125"/>
    </source>
</evidence>
<dbReference type="AlphaFoldDB" id="A0A1V1HYH3"/>
<dbReference type="InterPro" id="IPR036073">
    <property type="entry name" value="Desulfoferrodoxin_Fe-bd_dom_sf"/>
</dbReference>
<proteinExistence type="predicted"/>
<dbReference type="GO" id="GO:0005506">
    <property type="term" value="F:iron ion binding"/>
    <property type="evidence" value="ECO:0007669"/>
    <property type="project" value="InterPro"/>
</dbReference>
<reference evidence="3 4" key="1">
    <citation type="submission" date="2014-04" db="EMBL/GenBank/DDBJ databases">
        <authorList>
            <person name="Hornung B.V."/>
        </authorList>
    </citation>
    <scope>NUCLEOTIDE SEQUENCE [LARGE SCALE GENOMIC DNA]</scope>
    <source>
        <strain evidence="3 4">CRIB</strain>
    </source>
</reference>
<dbReference type="Gene3D" id="2.60.40.730">
    <property type="entry name" value="SOR catalytic domain"/>
    <property type="match status" value="1"/>
</dbReference>
<dbReference type="Proteomes" id="UP000245622">
    <property type="component" value="Chromosome 1"/>
</dbReference>
<dbReference type="CDD" id="cd00093">
    <property type="entry name" value="HTH_XRE"/>
    <property type="match status" value="1"/>
</dbReference>
<dbReference type="PANTHER" id="PTHR46558:SF11">
    <property type="entry name" value="HTH-TYPE TRANSCRIPTIONAL REGULATOR XRE"/>
    <property type="match status" value="1"/>
</dbReference>
<name>A0A1V1HYH3_9FIRM</name>
<sequence length="195" mass="22200">MMDCKKIGSLIYELRKDKKMTQKQIADLMNISDKTISKWERGLGCPDISLLPELSQILGVSIDQILSGQINLNDLVGGNMNKLKFYVCPQCGNLMTATGNATISCCGKTLDQLVAKKAEEGHKLDIEPVEDELYVTTNHEMTKEHYISFVAYVKGDRALITKQYPEWNMQFRFRKSGHGKLYFYCTDHGLFYQIV</sequence>
<dbReference type="Pfam" id="PF01381">
    <property type="entry name" value="HTH_3"/>
    <property type="match status" value="1"/>
</dbReference>
<feature type="domain" description="HTH cro/C1-type" evidence="2">
    <location>
        <begin position="11"/>
        <end position="65"/>
    </location>
</feature>
<keyword evidence="1" id="KW-0238">DNA-binding</keyword>
<dbReference type="GO" id="GO:0003677">
    <property type="term" value="F:DNA binding"/>
    <property type="evidence" value="ECO:0007669"/>
    <property type="project" value="UniProtKB-KW"/>
</dbReference>
<dbReference type="SUPFAM" id="SSF49367">
    <property type="entry name" value="Superoxide reductase-like"/>
    <property type="match status" value="1"/>
</dbReference>
<dbReference type="Gene3D" id="1.10.260.40">
    <property type="entry name" value="lambda repressor-like DNA-binding domains"/>
    <property type="match status" value="1"/>
</dbReference>
<dbReference type="GO" id="GO:0016491">
    <property type="term" value="F:oxidoreductase activity"/>
    <property type="evidence" value="ECO:0007669"/>
    <property type="project" value="InterPro"/>
</dbReference>
<dbReference type="PROSITE" id="PS50943">
    <property type="entry name" value="HTH_CROC1"/>
    <property type="match status" value="1"/>
</dbReference>
<accession>A0A1V1HYH3</accession>